<gene>
    <name evidence="1" type="ORF">GUITHDRAFT_116756</name>
</gene>
<dbReference type="PaxDb" id="55529-EKX37030"/>
<reference evidence="1 3" key="1">
    <citation type="journal article" date="2012" name="Nature">
        <title>Algal genomes reveal evolutionary mosaicism and the fate of nucleomorphs.</title>
        <authorList>
            <consortium name="DOE Joint Genome Institute"/>
            <person name="Curtis B.A."/>
            <person name="Tanifuji G."/>
            <person name="Burki F."/>
            <person name="Gruber A."/>
            <person name="Irimia M."/>
            <person name="Maruyama S."/>
            <person name="Arias M.C."/>
            <person name="Ball S.G."/>
            <person name="Gile G.H."/>
            <person name="Hirakawa Y."/>
            <person name="Hopkins J.F."/>
            <person name="Kuo A."/>
            <person name="Rensing S.A."/>
            <person name="Schmutz J."/>
            <person name="Symeonidi A."/>
            <person name="Elias M."/>
            <person name="Eveleigh R.J."/>
            <person name="Herman E.K."/>
            <person name="Klute M.J."/>
            <person name="Nakayama T."/>
            <person name="Obornik M."/>
            <person name="Reyes-Prieto A."/>
            <person name="Armbrust E.V."/>
            <person name="Aves S.J."/>
            <person name="Beiko R.G."/>
            <person name="Coutinho P."/>
            <person name="Dacks J.B."/>
            <person name="Durnford D.G."/>
            <person name="Fast N.M."/>
            <person name="Green B.R."/>
            <person name="Grisdale C.J."/>
            <person name="Hempel F."/>
            <person name="Henrissat B."/>
            <person name="Hoppner M.P."/>
            <person name="Ishida K."/>
            <person name="Kim E."/>
            <person name="Koreny L."/>
            <person name="Kroth P.G."/>
            <person name="Liu Y."/>
            <person name="Malik S.B."/>
            <person name="Maier U.G."/>
            <person name="McRose D."/>
            <person name="Mock T."/>
            <person name="Neilson J.A."/>
            <person name="Onodera N.T."/>
            <person name="Poole A.M."/>
            <person name="Pritham E.J."/>
            <person name="Richards T.A."/>
            <person name="Rocap G."/>
            <person name="Roy S.W."/>
            <person name="Sarai C."/>
            <person name="Schaack S."/>
            <person name="Shirato S."/>
            <person name="Slamovits C.H."/>
            <person name="Spencer D.F."/>
            <person name="Suzuki S."/>
            <person name="Worden A.Z."/>
            <person name="Zauner S."/>
            <person name="Barry K."/>
            <person name="Bell C."/>
            <person name="Bharti A.K."/>
            <person name="Crow J.A."/>
            <person name="Grimwood J."/>
            <person name="Kramer R."/>
            <person name="Lindquist E."/>
            <person name="Lucas S."/>
            <person name="Salamov A."/>
            <person name="McFadden G.I."/>
            <person name="Lane C.E."/>
            <person name="Keeling P.J."/>
            <person name="Gray M.W."/>
            <person name="Grigoriev I.V."/>
            <person name="Archibald J.M."/>
        </authorList>
    </citation>
    <scope>NUCLEOTIDE SEQUENCE</scope>
    <source>
        <strain evidence="1 3">CCMP2712</strain>
    </source>
</reference>
<reference evidence="2" key="3">
    <citation type="submission" date="2016-03" db="UniProtKB">
        <authorList>
            <consortium name="EnsemblProtists"/>
        </authorList>
    </citation>
    <scope>IDENTIFICATION</scope>
</reference>
<dbReference type="Proteomes" id="UP000011087">
    <property type="component" value="Unassembled WGS sequence"/>
</dbReference>
<evidence type="ECO:0000313" key="1">
    <source>
        <dbReference type="EMBL" id="EKX37030.1"/>
    </source>
</evidence>
<evidence type="ECO:0000313" key="3">
    <source>
        <dbReference type="Proteomes" id="UP000011087"/>
    </source>
</evidence>
<keyword evidence="3" id="KW-1185">Reference proteome</keyword>
<dbReference type="GeneID" id="17293805"/>
<dbReference type="eggNOG" id="ENOG502SEEM">
    <property type="taxonomic scope" value="Eukaryota"/>
</dbReference>
<evidence type="ECO:0000313" key="2">
    <source>
        <dbReference type="EnsemblProtists" id="EKX37030"/>
    </source>
</evidence>
<dbReference type="EnsemblProtists" id="EKX37030">
    <property type="protein sequence ID" value="EKX37030"/>
    <property type="gene ID" value="GUITHDRAFT_116756"/>
</dbReference>
<dbReference type="KEGG" id="gtt:GUITHDRAFT_116756"/>
<sequence>MEMPVTGKLTMVLTMTVLSESMAFNAPTLRVPRSCQSRFTHTSLNKAALDTRCRSSPTLWMADRSSVIGFEKGDIVVVSSDVSVNGMNVKGTKGRVTSVWEKCGEDPICCCAENSMEEASVEASNDVQLFTERPGAATATGYFAEEELTYISSGTMEQNLEVSE</sequence>
<organism evidence="1">
    <name type="scientific">Guillardia theta (strain CCMP2712)</name>
    <name type="common">Cryptophyte</name>
    <dbReference type="NCBI Taxonomy" id="905079"/>
    <lineage>
        <taxon>Eukaryota</taxon>
        <taxon>Cryptophyceae</taxon>
        <taxon>Pyrenomonadales</taxon>
        <taxon>Geminigeraceae</taxon>
        <taxon>Guillardia</taxon>
    </lineage>
</organism>
<reference evidence="3" key="2">
    <citation type="submission" date="2012-11" db="EMBL/GenBank/DDBJ databases">
        <authorList>
            <person name="Kuo A."/>
            <person name="Curtis B.A."/>
            <person name="Tanifuji G."/>
            <person name="Burki F."/>
            <person name="Gruber A."/>
            <person name="Irimia M."/>
            <person name="Maruyama S."/>
            <person name="Arias M.C."/>
            <person name="Ball S.G."/>
            <person name="Gile G.H."/>
            <person name="Hirakawa Y."/>
            <person name="Hopkins J.F."/>
            <person name="Rensing S.A."/>
            <person name="Schmutz J."/>
            <person name="Symeonidi A."/>
            <person name="Elias M."/>
            <person name="Eveleigh R.J."/>
            <person name="Herman E.K."/>
            <person name="Klute M.J."/>
            <person name="Nakayama T."/>
            <person name="Obornik M."/>
            <person name="Reyes-Prieto A."/>
            <person name="Armbrust E.V."/>
            <person name="Aves S.J."/>
            <person name="Beiko R.G."/>
            <person name="Coutinho P."/>
            <person name="Dacks J.B."/>
            <person name="Durnford D.G."/>
            <person name="Fast N.M."/>
            <person name="Green B.R."/>
            <person name="Grisdale C."/>
            <person name="Hempe F."/>
            <person name="Henrissat B."/>
            <person name="Hoppner M.P."/>
            <person name="Ishida K.-I."/>
            <person name="Kim E."/>
            <person name="Koreny L."/>
            <person name="Kroth P.G."/>
            <person name="Liu Y."/>
            <person name="Malik S.-B."/>
            <person name="Maier U.G."/>
            <person name="McRose D."/>
            <person name="Mock T."/>
            <person name="Neilson J.A."/>
            <person name="Onodera N.T."/>
            <person name="Poole A.M."/>
            <person name="Pritham E.J."/>
            <person name="Richards T.A."/>
            <person name="Rocap G."/>
            <person name="Roy S.W."/>
            <person name="Sarai C."/>
            <person name="Schaack S."/>
            <person name="Shirato S."/>
            <person name="Slamovits C.H."/>
            <person name="Spencer D.F."/>
            <person name="Suzuki S."/>
            <person name="Worden A.Z."/>
            <person name="Zauner S."/>
            <person name="Barry K."/>
            <person name="Bell C."/>
            <person name="Bharti A.K."/>
            <person name="Crow J.A."/>
            <person name="Grimwood J."/>
            <person name="Kramer R."/>
            <person name="Lindquist E."/>
            <person name="Lucas S."/>
            <person name="Salamov A."/>
            <person name="McFadden G.I."/>
            <person name="Lane C.E."/>
            <person name="Keeling P.J."/>
            <person name="Gray M.W."/>
            <person name="Grigoriev I.V."/>
            <person name="Archibald J.M."/>
        </authorList>
    </citation>
    <scope>NUCLEOTIDE SEQUENCE</scope>
    <source>
        <strain evidence="3">CCMP2712</strain>
    </source>
</reference>
<dbReference type="HOGENOM" id="CLU_1622125_0_0_1"/>
<accession>L1IMJ3</accession>
<name>L1IMJ3_GUITC</name>
<dbReference type="EMBL" id="JH993064">
    <property type="protein sequence ID" value="EKX37030.1"/>
    <property type="molecule type" value="Genomic_DNA"/>
</dbReference>
<dbReference type="AlphaFoldDB" id="L1IMJ3"/>
<dbReference type="RefSeq" id="XP_005824010.1">
    <property type="nucleotide sequence ID" value="XM_005823953.1"/>
</dbReference>
<protein>
    <submittedName>
        <fullName evidence="1 2">Uncharacterized protein</fullName>
    </submittedName>
</protein>
<proteinExistence type="predicted"/>